<dbReference type="AlphaFoldDB" id="A0A077R384"/>
<organism evidence="2">
    <name type="scientific">Melanopsichium pennsylvanicum 4</name>
    <dbReference type="NCBI Taxonomy" id="1398559"/>
    <lineage>
        <taxon>Eukaryota</taxon>
        <taxon>Fungi</taxon>
        <taxon>Dikarya</taxon>
        <taxon>Basidiomycota</taxon>
        <taxon>Ustilaginomycotina</taxon>
        <taxon>Ustilaginomycetes</taxon>
        <taxon>Ustilaginales</taxon>
        <taxon>Ustilaginaceae</taxon>
        <taxon>Melanopsichium</taxon>
    </lineage>
</organism>
<reference evidence="2" key="1">
    <citation type="journal article" date="2014" name="Genome Biol. Evol.">
        <title>Gene Loss Rather Than Gene Gain Is Associated with a Host Jump from Monocots to Dicots in the Smut Fungus Melanopsichium pennsylvanicum.</title>
        <authorList>
            <person name="Sharma R."/>
            <person name="Mishra B."/>
            <person name="Runge F."/>
            <person name="Thines M."/>
        </authorList>
    </citation>
    <scope>NUCLEOTIDE SEQUENCE</scope>
    <source>
        <strain evidence="2">4</strain>
    </source>
</reference>
<dbReference type="EMBL" id="HG529577">
    <property type="protein sequence ID" value="CDI53376.1"/>
    <property type="molecule type" value="Genomic_DNA"/>
</dbReference>
<feature type="region of interest" description="Disordered" evidence="1">
    <location>
        <begin position="27"/>
        <end position="48"/>
    </location>
</feature>
<name>A0A077R384_9BASI</name>
<protein>
    <submittedName>
        <fullName evidence="2">Uncharacterized protein</fullName>
    </submittedName>
</protein>
<evidence type="ECO:0000256" key="1">
    <source>
        <dbReference type="SAM" id="MobiDB-lite"/>
    </source>
</evidence>
<feature type="region of interest" description="Disordered" evidence="1">
    <location>
        <begin position="134"/>
        <end position="164"/>
    </location>
</feature>
<sequence length="164" mass="18062">MCAFDNLSVPSAKPFVVEYEIRVTKHEEHLTSSSHLSDDSDSNSSSETLCSLPAYESLPRTTIPSMPQPKRNFLHRVFKGKSNKTSNASQLPSYRETELAEAWAKIGIDVNDRSQGPKPKCTPEELLRAMDGLFGEPTLPKGAAGKRRDQDGVVVHSFPGSRGF</sequence>
<proteinExistence type="predicted"/>
<evidence type="ECO:0000313" key="2">
    <source>
        <dbReference type="EMBL" id="CDI53376.1"/>
    </source>
</evidence>
<accession>A0A077R384</accession>